<sequence>MTTHSSKRTRPASPVRLTILAALSGLAGISAVAGIAGCSHSPAAPPAAAPPSQATTIAEPTTPIVGPTGSGPQLPVPTGASPAPTGPQQVRTTHRPAPGPSCRAGDLSLVSIQADGAAGSSYETVTVADDGHRSCGLSGTPSLVYTDSVGVTRNLPTSPSQPAQPGMTVRPGQRAQFTLRTVNGYGGYDPTSPACAHPVKYQHIALRFADGSRLALTGLVLDVKCEGVQSTGWQSPLTD</sequence>
<keyword evidence="5" id="KW-1185">Reference proteome</keyword>
<protein>
    <recommendedName>
        <fullName evidence="3">DUF4232 domain-containing protein</fullName>
    </recommendedName>
</protein>
<dbReference type="Proteomes" id="UP001501570">
    <property type="component" value="Unassembled WGS sequence"/>
</dbReference>
<organism evidence="4 5">
    <name type="scientific">Rugosimonospora acidiphila</name>
    <dbReference type="NCBI Taxonomy" id="556531"/>
    <lineage>
        <taxon>Bacteria</taxon>
        <taxon>Bacillati</taxon>
        <taxon>Actinomycetota</taxon>
        <taxon>Actinomycetes</taxon>
        <taxon>Micromonosporales</taxon>
        <taxon>Micromonosporaceae</taxon>
        <taxon>Rugosimonospora</taxon>
    </lineage>
</organism>
<accession>A0ABP9RQQ2</accession>
<feature type="signal peptide" evidence="2">
    <location>
        <begin position="1"/>
        <end position="33"/>
    </location>
</feature>
<feature type="region of interest" description="Disordered" evidence="1">
    <location>
        <begin position="39"/>
        <end position="104"/>
    </location>
</feature>
<gene>
    <name evidence="4" type="ORF">GCM10023322_27320</name>
</gene>
<keyword evidence="2" id="KW-0732">Signal</keyword>
<dbReference type="Pfam" id="PF14016">
    <property type="entry name" value="DUF4232"/>
    <property type="match status" value="1"/>
</dbReference>
<evidence type="ECO:0000313" key="4">
    <source>
        <dbReference type="EMBL" id="GAA5184862.1"/>
    </source>
</evidence>
<dbReference type="InterPro" id="IPR025326">
    <property type="entry name" value="DUF4232"/>
</dbReference>
<comment type="caution">
    <text evidence="4">The sequence shown here is derived from an EMBL/GenBank/DDBJ whole genome shotgun (WGS) entry which is preliminary data.</text>
</comment>
<dbReference type="EMBL" id="BAABJQ010000006">
    <property type="protein sequence ID" value="GAA5184862.1"/>
    <property type="molecule type" value="Genomic_DNA"/>
</dbReference>
<name>A0ABP9RQQ2_9ACTN</name>
<reference evidence="5" key="1">
    <citation type="journal article" date="2019" name="Int. J. Syst. Evol. Microbiol.">
        <title>The Global Catalogue of Microorganisms (GCM) 10K type strain sequencing project: providing services to taxonomists for standard genome sequencing and annotation.</title>
        <authorList>
            <consortium name="The Broad Institute Genomics Platform"/>
            <consortium name="The Broad Institute Genome Sequencing Center for Infectious Disease"/>
            <person name="Wu L."/>
            <person name="Ma J."/>
        </authorList>
    </citation>
    <scope>NUCLEOTIDE SEQUENCE [LARGE SCALE GENOMIC DNA]</scope>
    <source>
        <strain evidence="5">JCM 18304</strain>
    </source>
</reference>
<feature type="domain" description="DUF4232" evidence="3">
    <location>
        <begin position="102"/>
        <end position="226"/>
    </location>
</feature>
<feature type="chain" id="PRO_5046106962" description="DUF4232 domain-containing protein" evidence="2">
    <location>
        <begin position="34"/>
        <end position="239"/>
    </location>
</feature>
<evidence type="ECO:0000313" key="5">
    <source>
        <dbReference type="Proteomes" id="UP001501570"/>
    </source>
</evidence>
<evidence type="ECO:0000256" key="2">
    <source>
        <dbReference type="SAM" id="SignalP"/>
    </source>
</evidence>
<proteinExistence type="predicted"/>
<dbReference type="RefSeq" id="WP_345629462.1">
    <property type="nucleotide sequence ID" value="NZ_BAABJQ010000006.1"/>
</dbReference>
<evidence type="ECO:0000259" key="3">
    <source>
        <dbReference type="Pfam" id="PF14016"/>
    </source>
</evidence>
<evidence type="ECO:0000256" key="1">
    <source>
        <dbReference type="SAM" id="MobiDB-lite"/>
    </source>
</evidence>